<evidence type="ECO:0000256" key="1">
    <source>
        <dbReference type="ARBA" id="ARBA00001148"/>
    </source>
</evidence>
<dbReference type="EC" id="4.2.1.77" evidence="3"/>
<dbReference type="InterPro" id="IPR008794">
    <property type="entry name" value="Pro_racemase_fam"/>
</dbReference>
<dbReference type="Pfam" id="PF05544">
    <property type="entry name" value="Pro_racemase"/>
    <property type="match status" value="1"/>
</dbReference>
<dbReference type="AlphaFoldDB" id="A0A2T2NVU9"/>
<dbReference type="OrthoDB" id="6409228at2759"/>
<gene>
    <name evidence="4" type="ORF">BS50DRAFT_343472</name>
</gene>
<evidence type="ECO:0000256" key="3">
    <source>
        <dbReference type="ARBA" id="ARBA00013105"/>
    </source>
</evidence>
<keyword evidence="5" id="KW-1185">Reference proteome</keyword>
<dbReference type="PANTHER" id="PTHR33442:SF1">
    <property type="entry name" value="TRANS-3-HYDROXY-L-PROLINE DEHYDRATASE"/>
    <property type="match status" value="1"/>
</dbReference>
<comment type="similarity">
    <text evidence="2">Belongs to the proline racemase family.</text>
</comment>
<reference evidence="4 5" key="1">
    <citation type="journal article" date="2018" name="Front. Microbiol.">
        <title>Genome-Wide Analysis of Corynespora cassiicola Leaf Fall Disease Putative Effectors.</title>
        <authorList>
            <person name="Lopez D."/>
            <person name="Ribeiro S."/>
            <person name="Label P."/>
            <person name="Fumanal B."/>
            <person name="Venisse J.S."/>
            <person name="Kohler A."/>
            <person name="de Oliveira R.R."/>
            <person name="Labutti K."/>
            <person name="Lipzen A."/>
            <person name="Lail K."/>
            <person name="Bauer D."/>
            <person name="Ohm R.A."/>
            <person name="Barry K.W."/>
            <person name="Spatafora J."/>
            <person name="Grigoriev I.V."/>
            <person name="Martin F.M."/>
            <person name="Pujade-Renaud V."/>
        </authorList>
    </citation>
    <scope>NUCLEOTIDE SEQUENCE [LARGE SCALE GENOMIC DNA]</scope>
    <source>
        <strain evidence="4 5">Philippines</strain>
    </source>
</reference>
<dbReference type="GO" id="GO:0050346">
    <property type="term" value="F:trans-L-3-hydroxyproline dehydratase activity"/>
    <property type="evidence" value="ECO:0007669"/>
    <property type="project" value="UniProtKB-EC"/>
</dbReference>
<dbReference type="STRING" id="1448308.A0A2T2NVU9"/>
<dbReference type="PANTHER" id="PTHR33442">
    <property type="entry name" value="TRANS-3-HYDROXY-L-PROLINE DEHYDRATASE"/>
    <property type="match status" value="1"/>
</dbReference>
<dbReference type="EMBL" id="KZ678133">
    <property type="protein sequence ID" value="PSN69520.1"/>
    <property type="molecule type" value="Genomic_DNA"/>
</dbReference>
<dbReference type="PIRSF" id="PIRSF029792">
    <property type="entry name" value="Pro_racemase"/>
    <property type="match status" value="1"/>
</dbReference>
<name>A0A2T2NVU9_CORCC</name>
<proteinExistence type="inferred from homology"/>
<dbReference type="Gene3D" id="3.10.310.10">
    <property type="entry name" value="Diaminopimelate Epimerase, Chain A, domain 1"/>
    <property type="match status" value="2"/>
</dbReference>
<comment type="catalytic activity">
    <reaction evidence="1">
        <text>trans-3-hydroxy-L-proline = 1-pyrroline-2-carboxylate + H2O</text>
        <dbReference type="Rhea" id="RHEA:10320"/>
        <dbReference type="ChEBI" id="CHEBI:15377"/>
        <dbReference type="ChEBI" id="CHEBI:39785"/>
        <dbReference type="ChEBI" id="CHEBI:57938"/>
        <dbReference type="EC" id="4.2.1.77"/>
    </reaction>
</comment>
<sequence length="401" mass="43636">MSFVLPKAVENASAAIRCIEMHTTGEPTRIIYAGYPDLKGALLEQRRIAQAKYDHIRRQVILEPRGHRDMYGAVLRHSTELVDGGNADIGILFMTNEGYSTMCGHATIALGRFLVDCWDTKIFPSRPNLPFDAISKTTEVKLHLPCGLVVVTVPTLENGLEADSMRPVSFISVPSFATGMNVRITVPEERKWAALQRKDSNEVTVDFAFGGTFYCMVDAKDLGAPEPLHGSHLTELNEATRTIKELINENADLRAHCTHPDSTDLEFLYSIMVVYPNQGDPSPGAQGSETGACYFANQQIDRSPTGGAVAARTALASAKGKLKVGESWTYHSLISASHHGHGSFTGRVVEELASISANAPNARGIRVEVQGSAYYTGEHRFVMEEGDLLGGSGFLIDNLGR</sequence>
<protein>
    <recommendedName>
        <fullName evidence="3">trans-L-3-hydroxyproline dehydratase</fullName>
        <ecNumber evidence="3">4.2.1.77</ecNumber>
    </recommendedName>
</protein>
<dbReference type="SFLD" id="SFLDS00028">
    <property type="entry name" value="Proline_Racemase"/>
    <property type="match status" value="1"/>
</dbReference>
<evidence type="ECO:0000256" key="2">
    <source>
        <dbReference type="ARBA" id="ARBA00007529"/>
    </source>
</evidence>
<dbReference type="Proteomes" id="UP000240883">
    <property type="component" value="Unassembled WGS sequence"/>
</dbReference>
<accession>A0A2T2NVU9</accession>
<evidence type="ECO:0000313" key="4">
    <source>
        <dbReference type="EMBL" id="PSN69520.1"/>
    </source>
</evidence>
<evidence type="ECO:0000313" key="5">
    <source>
        <dbReference type="Proteomes" id="UP000240883"/>
    </source>
</evidence>
<organism evidence="4 5">
    <name type="scientific">Corynespora cassiicola Philippines</name>
    <dbReference type="NCBI Taxonomy" id="1448308"/>
    <lineage>
        <taxon>Eukaryota</taxon>
        <taxon>Fungi</taxon>
        <taxon>Dikarya</taxon>
        <taxon>Ascomycota</taxon>
        <taxon>Pezizomycotina</taxon>
        <taxon>Dothideomycetes</taxon>
        <taxon>Pleosporomycetidae</taxon>
        <taxon>Pleosporales</taxon>
        <taxon>Corynesporascaceae</taxon>
        <taxon>Corynespora</taxon>
    </lineage>
</organism>
<dbReference type="SUPFAM" id="SSF54506">
    <property type="entry name" value="Diaminopimelate epimerase-like"/>
    <property type="match status" value="1"/>
</dbReference>